<evidence type="ECO:0000256" key="1">
    <source>
        <dbReference type="SAM" id="Phobius"/>
    </source>
</evidence>
<keyword evidence="3" id="KW-1185">Reference proteome</keyword>
<feature type="transmembrane region" description="Helical" evidence="1">
    <location>
        <begin position="12"/>
        <end position="28"/>
    </location>
</feature>
<reference evidence="2 3" key="1">
    <citation type="submission" date="2021-06" db="EMBL/GenBank/DDBJ databases">
        <title>Faecalicatena sp. nov. isolated from porcine feces.</title>
        <authorList>
            <person name="Oh B.S."/>
            <person name="Lee J.H."/>
        </authorList>
    </citation>
    <scope>NUCLEOTIDE SEQUENCE [LARGE SCALE GENOMIC DNA]</scope>
    <source>
        <strain evidence="2 3">AGMB00832</strain>
    </source>
</reference>
<proteinExistence type="predicted"/>
<keyword evidence="1" id="KW-1133">Transmembrane helix</keyword>
<dbReference type="RefSeq" id="WP_216240778.1">
    <property type="nucleotide sequence ID" value="NZ_JABACJ020000005.1"/>
</dbReference>
<organism evidence="2 3">
    <name type="scientific">Faecalicatena faecalis</name>
    <dbReference type="NCBI Taxonomy" id="2726362"/>
    <lineage>
        <taxon>Bacteria</taxon>
        <taxon>Bacillati</taxon>
        <taxon>Bacillota</taxon>
        <taxon>Clostridia</taxon>
        <taxon>Lachnospirales</taxon>
        <taxon>Lachnospiraceae</taxon>
        <taxon>Faecalicatena</taxon>
    </lineage>
</organism>
<keyword evidence="1" id="KW-0812">Transmembrane</keyword>
<accession>A0ABS6D2B7</accession>
<evidence type="ECO:0000313" key="3">
    <source>
        <dbReference type="Proteomes" id="UP000723714"/>
    </source>
</evidence>
<feature type="transmembrane region" description="Helical" evidence="1">
    <location>
        <begin position="34"/>
        <end position="52"/>
    </location>
</feature>
<gene>
    <name evidence="2" type="ORF">HGO97_007975</name>
</gene>
<keyword evidence="1" id="KW-0472">Membrane</keyword>
<comment type="caution">
    <text evidence="2">The sequence shown here is derived from an EMBL/GenBank/DDBJ whole genome shotgun (WGS) entry which is preliminary data.</text>
</comment>
<dbReference type="Proteomes" id="UP000723714">
    <property type="component" value="Unassembled WGS sequence"/>
</dbReference>
<dbReference type="Pfam" id="PF09581">
    <property type="entry name" value="Spore_III_AF"/>
    <property type="match status" value="1"/>
</dbReference>
<dbReference type="EMBL" id="JABACJ020000005">
    <property type="protein sequence ID" value="MBU3875747.1"/>
    <property type="molecule type" value="Genomic_DNA"/>
</dbReference>
<sequence>MFDFLFEWIQNLAFYLVIITAVVQILPGKSYKKYIQFFSGLVMILLMLTPILKLAGTEAKFYELYHSREYEMEKAEIERSENYLKDVDFLDFLPEEYQAEKSGEKDAVQNKVEVEEIRFGQ</sequence>
<dbReference type="InterPro" id="IPR014245">
    <property type="entry name" value="Spore_III_AF"/>
</dbReference>
<protein>
    <submittedName>
        <fullName evidence="2">Stage III sporulation protein AF</fullName>
    </submittedName>
</protein>
<name>A0ABS6D2B7_9FIRM</name>
<evidence type="ECO:0000313" key="2">
    <source>
        <dbReference type="EMBL" id="MBU3875747.1"/>
    </source>
</evidence>